<feature type="domain" description="C2H2-type" evidence="4">
    <location>
        <begin position="15"/>
        <end position="38"/>
    </location>
</feature>
<dbReference type="PANTHER" id="PTHR12801:SF114">
    <property type="entry name" value="EXONUCLEASE, PUTATIVE (AFU_ORTHOLOGUE AFUA_7G00870)-RELATED"/>
    <property type="match status" value="1"/>
</dbReference>
<dbReference type="Proteomes" id="UP000030751">
    <property type="component" value="Unassembled WGS sequence"/>
</dbReference>
<dbReference type="CDD" id="cd06137">
    <property type="entry name" value="DEDDh_RNase"/>
    <property type="match status" value="1"/>
</dbReference>
<proteinExistence type="predicted"/>
<dbReference type="InterPro" id="IPR013087">
    <property type="entry name" value="Znf_C2H2_type"/>
</dbReference>
<keyword evidence="1" id="KW-0540">Nuclease</keyword>
<dbReference type="PANTHER" id="PTHR12801">
    <property type="entry name" value="RNA EXONUCLEASE REXO1 / RECO3 FAMILY MEMBER-RELATED"/>
    <property type="match status" value="1"/>
</dbReference>
<evidence type="ECO:0000259" key="4">
    <source>
        <dbReference type="PROSITE" id="PS00028"/>
    </source>
</evidence>
<organism evidence="5">
    <name type="scientific">Fusarium oxysporum f. sp. pisi HDV247</name>
    <dbReference type="NCBI Taxonomy" id="1080344"/>
    <lineage>
        <taxon>Eukaryota</taxon>
        <taxon>Fungi</taxon>
        <taxon>Dikarya</taxon>
        <taxon>Ascomycota</taxon>
        <taxon>Pezizomycotina</taxon>
        <taxon>Sordariomycetes</taxon>
        <taxon>Hypocreomycetidae</taxon>
        <taxon>Hypocreales</taxon>
        <taxon>Nectriaceae</taxon>
        <taxon>Fusarium</taxon>
        <taxon>Fusarium oxysporum species complex</taxon>
    </lineage>
</organism>
<evidence type="ECO:0000313" key="5">
    <source>
        <dbReference type="EMBL" id="EXA36283.1"/>
    </source>
</evidence>
<dbReference type="InterPro" id="IPR047021">
    <property type="entry name" value="REXO1/3/4-like"/>
</dbReference>
<dbReference type="GO" id="GO:0005634">
    <property type="term" value="C:nucleus"/>
    <property type="evidence" value="ECO:0007669"/>
    <property type="project" value="TreeGrafter"/>
</dbReference>
<feature type="domain" description="C2H2-type" evidence="4">
    <location>
        <begin position="43"/>
        <end position="65"/>
    </location>
</feature>
<dbReference type="GO" id="GO:0003676">
    <property type="term" value="F:nucleic acid binding"/>
    <property type="evidence" value="ECO:0007669"/>
    <property type="project" value="InterPro"/>
</dbReference>
<dbReference type="Gene3D" id="3.30.420.10">
    <property type="entry name" value="Ribonuclease H-like superfamily/Ribonuclease H"/>
    <property type="match status" value="1"/>
</dbReference>
<dbReference type="PROSITE" id="PS00028">
    <property type="entry name" value="ZINC_FINGER_C2H2_1"/>
    <property type="match status" value="2"/>
</dbReference>
<reference evidence="5" key="2">
    <citation type="submission" date="2012-05" db="EMBL/GenBank/DDBJ databases">
        <title>Annotation of the Genome Sequence of Fusarium oxysporum HDV247.</title>
        <authorList>
            <consortium name="The Broad Institute Genomics Platform"/>
            <person name="Ma L.-J."/>
            <person name="Corby-Kistler H."/>
            <person name="Broz K."/>
            <person name="Gale L.R."/>
            <person name="Jonkers W."/>
            <person name="O'Donnell K."/>
            <person name="Ploetz R."/>
            <person name="Steinberg C."/>
            <person name="Schwartz D.C."/>
            <person name="VanEtten H."/>
            <person name="Zhou S."/>
            <person name="Young S.K."/>
            <person name="Zeng Q."/>
            <person name="Gargeya S."/>
            <person name="Fitzgerald M."/>
            <person name="Abouelleil A."/>
            <person name="Alvarado L."/>
            <person name="Chapman S.B."/>
            <person name="Gainer-Dewar J."/>
            <person name="Goldberg J."/>
            <person name="Griggs A."/>
            <person name="Gujja S."/>
            <person name="Hansen M."/>
            <person name="Howarth C."/>
            <person name="Imamovic A."/>
            <person name="Ireland A."/>
            <person name="Larimer J."/>
            <person name="McCowan C."/>
            <person name="Murphy C."/>
            <person name="Pearson M."/>
            <person name="Poon T.W."/>
            <person name="Priest M."/>
            <person name="Roberts A."/>
            <person name="Saif S."/>
            <person name="Shea T."/>
            <person name="Sykes S."/>
            <person name="Wortman J."/>
            <person name="Nusbaum C."/>
            <person name="Birren B."/>
        </authorList>
    </citation>
    <scope>NUCLEOTIDE SEQUENCE</scope>
    <source>
        <strain evidence="5">HDV247</strain>
    </source>
</reference>
<dbReference type="GO" id="GO:0000027">
    <property type="term" value="P:ribosomal large subunit assembly"/>
    <property type="evidence" value="ECO:0007669"/>
    <property type="project" value="TreeGrafter"/>
</dbReference>
<evidence type="ECO:0000256" key="2">
    <source>
        <dbReference type="ARBA" id="ARBA00022801"/>
    </source>
</evidence>
<dbReference type="InterPro" id="IPR012337">
    <property type="entry name" value="RNaseH-like_sf"/>
</dbReference>
<dbReference type="InterPro" id="IPR013520">
    <property type="entry name" value="Ribonucl_H"/>
</dbReference>
<accession>W9NU13</accession>
<gene>
    <name evidence="5" type="ORF">FOVG_12186</name>
</gene>
<dbReference type="EMBL" id="JH650976">
    <property type="protein sequence ID" value="EXA36283.1"/>
    <property type="molecule type" value="Genomic_DNA"/>
</dbReference>
<dbReference type="HOGENOM" id="CLU_036102_0_0_1"/>
<dbReference type="SMART" id="SM00479">
    <property type="entry name" value="EXOIII"/>
    <property type="match status" value="1"/>
</dbReference>
<dbReference type="InterPro" id="IPR036397">
    <property type="entry name" value="RNaseH_sf"/>
</dbReference>
<keyword evidence="3" id="KW-0269">Exonuclease</keyword>
<protein>
    <recommendedName>
        <fullName evidence="4">C2H2-type domain-containing protein</fullName>
    </recommendedName>
</protein>
<dbReference type="Pfam" id="PF00929">
    <property type="entry name" value="RNase_T"/>
    <property type="match status" value="1"/>
</dbReference>
<keyword evidence="2" id="KW-0378">Hydrolase</keyword>
<dbReference type="GO" id="GO:0004527">
    <property type="term" value="F:exonuclease activity"/>
    <property type="evidence" value="ECO:0007669"/>
    <property type="project" value="UniProtKB-KW"/>
</dbReference>
<reference evidence="5" key="1">
    <citation type="submission" date="2011-10" db="EMBL/GenBank/DDBJ databases">
        <title>The Genome Sequence of Fusarium oxysporum HDV247.</title>
        <authorList>
            <consortium name="The Broad Institute Genome Sequencing Platform"/>
            <person name="Ma L.-J."/>
            <person name="Gale L.R."/>
            <person name="Schwartz D.C."/>
            <person name="Zhou S."/>
            <person name="Corby-Kistler H."/>
            <person name="Young S.K."/>
            <person name="Zeng Q."/>
            <person name="Gargeya S."/>
            <person name="Fitzgerald M."/>
            <person name="Haas B."/>
            <person name="Abouelleil A."/>
            <person name="Alvarado L."/>
            <person name="Arachchi H.M."/>
            <person name="Berlin A."/>
            <person name="Brown A."/>
            <person name="Chapman S.B."/>
            <person name="Chen Z."/>
            <person name="Dunbar C."/>
            <person name="Freedman E."/>
            <person name="Gearin G."/>
            <person name="Goldberg J."/>
            <person name="Griggs A."/>
            <person name="Gujja S."/>
            <person name="Heiman D."/>
            <person name="Howarth C."/>
            <person name="Larson L."/>
            <person name="Lui A."/>
            <person name="MacDonald P.J.P."/>
            <person name="Montmayeur A."/>
            <person name="Murphy C."/>
            <person name="Neiman D."/>
            <person name="Pearson M."/>
            <person name="Priest M."/>
            <person name="Roberts A."/>
            <person name="Saif S."/>
            <person name="Shea T."/>
            <person name="Shenoy N."/>
            <person name="Sisk P."/>
            <person name="Stolte C."/>
            <person name="Sykes S."/>
            <person name="Wortman J."/>
            <person name="Nusbaum C."/>
            <person name="Birren B."/>
        </authorList>
    </citation>
    <scope>NUCLEOTIDE SEQUENCE [LARGE SCALE GENOMIC DNA]</scope>
    <source>
        <strain evidence="5">HDV247</strain>
    </source>
</reference>
<dbReference type="AlphaFoldDB" id="W9NU13"/>
<dbReference type="OrthoDB" id="16516at2759"/>
<sequence length="410" mass="46772">MVKVKVKVNKNSKLCCKVCSAPFKTHSQLAKHCLDADHEGNQCCEHCIRWFCSTEALSQHNEAKHGKLPAVVPPQNQVLTVSTPQPPQQFHFQDQNYKRLPLLDMAIIYDRLILNCHSSERLRKEGYVLGKETRENARQAAITKQTIMSSYPSSLEPKRKAIALDCEMAGVVNGESEIISICAIDFFTGEVLINSLVKPHEPIIDWRTNIHGIRPATLAIAASQGKILYGWEAARQELLKHINTETAIVGQSLQQDLKRLRVSHEKIFDTAILTAEAVFGTGTPFGRRWSLQSLCADLLKLRIRQGSNTHDALEDAMAAREVALWCICFPDKLKQWAKRARKKHMAEKAKRAERRRNKRRNVYYSAPVPDDENEDCGYYHDYGDDEDDEILRWEDVIEWEMWPKSPPSSD</sequence>
<evidence type="ECO:0000256" key="1">
    <source>
        <dbReference type="ARBA" id="ARBA00022722"/>
    </source>
</evidence>
<name>W9NU13_FUSOX</name>
<dbReference type="SUPFAM" id="SSF53098">
    <property type="entry name" value="Ribonuclease H-like"/>
    <property type="match status" value="1"/>
</dbReference>
<evidence type="ECO:0000256" key="3">
    <source>
        <dbReference type="ARBA" id="ARBA00022839"/>
    </source>
</evidence>
<dbReference type="GO" id="GO:0006364">
    <property type="term" value="P:rRNA processing"/>
    <property type="evidence" value="ECO:0007669"/>
    <property type="project" value="TreeGrafter"/>
</dbReference>